<accession>A0A4Y9YSX8</accession>
<dbReference type="EMBL" id="SEOQ01000360">
    <property type="protein sequence ID" value="TFY64818.1"/>
    <property type="molecule type" value="Genomic_DNA"/>
</dbReference>
<name>A0A4Y9YSX8_9AGAM</name>
<evidence type="ECO:0000313" key="1">
    <source>
        <dbReference type="EMBL" id="TFY64818.1"/>
    </source>
</evidence>
<evidence type="ECO:0008006" key="3">
    <source>
        <dbReference type="Google" id="ProtNLM"/>
    </source>
</evidence>
<organism evidence="1 2">
    <name type="scientific">Dentipellis fragilis</name>
    <dbReference type="NCBI Taxonomy" id="205917"/>
    <lineage>
        <taxon>Eukaryota</taxon>
        <taxon>Fungi</taxon>
        <taxon>Dikarya</taxon>
        <taxon>Basidiomycota</taxon>
        <taxon>Agaricomycotina</taxon>
        <taxon>Agaricomycetes</taxon>
        <taxon>Russulales</taxon>
        <taxon>Hericiaceae</taxon>
        <taxon>Dentipellis</taxon>
    </lineage>
</organism>
<gene>
    <name evidence="1" type="ORF">EVG20_g5820</name>
</gene>
<dbReference type="STRING" id="205917.A0A4Y9YSX8"/>
<dbReference type="Proteomes" id="UP000298327">
    <property type="component" value="Unassembled WGS sequence"/>
</dbReference>
<reference evidence="1 2" key="1">
    <citation type="submission" date="2019-02" db="EMBL/GenBank/DDBJ databases">
        <title>Genome sequencing of the rare red list fungi Dentipellis fragilis.</title>
        <authorList>
            <person name="Buettner E."/>
            <person name="Kellner H."/>
        </authorList>
    </citation>
    <scope>NUCLEOTIDE SEQUENCE [LARGE SCALE GENOMIC DNA]</scope>
    <source>
        <strain evidence="1 2">DSM 105465</strain>
    </source>
</reference>
<dbReference type="AlphaFoldDB" id="A0A4Y9YSX8"/>
<sequence>MSLLRLRASHNGEVHGVQSKHAAAASQTGMERWSIQRNIPQDMVPYDQAISDPYRAFSCKYWKPKQHQKQSCDLLEGLISFRPPIKTLFASDILPGDVSTDINNAEHVGSYNSTREREPTIIVPGSPPEWIDHPVPFTLEPDSKSRLLGENPHCKTGTPLLSLMKAVDAAGTAVDWRSIDVVTDRNILRRLMRWLVQSHQPKDFRIDIELGGDHTLLMNKCGPNVLLKHSKDARCFGFGFEGATTRNVEGCERSTGHYRIIKYECLGLSMIVRYEVDAYLPSAVPTVAKGSSISANKQFSPTTIASKSTVDTLNIIHAGREIPQSSIIEITTRSPRTRRQRAELAPRLYLSQTPFLYIGMHKDGKSWEMRKKNVAEDIQMKHKEVETLQKLGQVLKVIRGIMVENSGKKLSVICEGETLKIYERIAKKSCLPEEVMKRFDVA</sequence>
<dbReference type="PANTHER" id="PTHR35179">
    <property type="entry name" value="PROTEIN CBG02620"/>
    <property type="match status" value="1"/>
</dbReference>
<evidence type="ECO:0000313" key="2">
    <source>
        <dbReference type="Proteomes" id="UP000298327"/>
    </source>
</evidence>
<dbReference type="OrthoDB" id="420564at2759"/>
<proteinExistence type="predicted"/>
<comment type="caution">
    <text evidence="1">The sequence shown here is derived from an EMBL/GenBank/DDBJ whole genome shotgun (WGS) entry which is preliminary data.</text>
</comment>
<protein>
    <recommendedName>
        <fullName evidence="3">Geranylgeranyl pyrophosphate synthetase</fullName>
    </recommendedName>
</protein>
<keyword evidence="2" id="KW-1185">Reference proteome</keyword>
<dbReference type="PANTHER" id="PTHR35179:SF2">
    <property type="entry name" value="START DOMAIN-CONTAINING PROTEIN"/>
    <property type="match status" value="1"/>
</dbReference>